<name>A0A8H3QP89_9GLOM</name>
<reference evidence="1" key="1">
    <citation type="submission" date="2019-10" db="EMBL/GenBank/DDBJ databases">
        <title>Conservation and host-specific expression of non-tandemly repeated heterogenous ribosome RNA gene in arbuscular mycorrhizal fungi.</title>
        <authorList>
            <person name="Maeda T."/>
            <person name="Kobayashi Y."/>
            <person name="Nakagawa T."/>
            <person name="Ezawa T."/>
            <person name="Yamaguchi K."/>
            <person name="Bino T."/>
            <person name="Nishimoto Y."/>
            <person name="Shigenobu S."/>
            <person name="Kawaguchi M."/>
        </authorList>
    </citation>
    <scope>NUCLEOTIDE SEQUENCE</scope>
    <source>
        <strain evidence="1">HR1</strain>
    </source>
</reference>
<sequence length="209" mass="24554">MIKKFKITKNFTLDNNEDSDELIIEELIKKYWKKFSEKALSIWDKNDDEFTEKLNKWLTGINEGHDEFDKLKLLIWMKSEEITKDKIILEYRRLNYEINPFNEEEYEDEVKENLYNFIIELQLQIKMVTVSHVNISGIPLEKDSESSSLNINLQDLEEFEDFKEDFRNLFRTPSPNVTNLDPANPAGADTLGNKVNGIRDGINNINAPD</sequence>
<dbReference type="AlphaFoldDB" id="A0A8H3QP89"/>
<organism evidence="1 2">
    <name type="scientific">Rhizophagus clarus</name>
    <dbReference type="NCBI Taxonomy" id="94130"/>
    <lineage>
        <taxon>Eukaryota</taxon>
        <taxon>Fungi</taxon>
        <taxon>Fungi incertae sedis</taxon>
        <taxon>Mucoromycota</taxon>
        <taxon>Glomeromycotina</taxon>
        <taxon>Glomeromycetes</taxon>
        <taxon>Glomerales</taxon>
        <taxon>Glomeraceae</taxon>
        <taxon>Rhizophagus</taxon>
    </lineage>
</organism>
<dbReference type="EMBL" id="BLAL01000160">
    <property type="protein sequence ID" value="GES86422.1"/>
    <property type="molecule type" value="Genomic_DNA"/>
</dbReference>
<evidence type="ECO:0000313" key="1">
    <source>
        <dbReference type="EMBL" id="GES86422.1"/>
    </source>
</evidence>
<accession>A0A8H3QP89</accession>
<gene>
    <name evidence="1" type="ORF">RCL2_001347700</name>
</gene>
<comment type="caution">
    <text evidence="1">The sequence shown here is derived from an EMBL/GenBank/DDBJ whole genome shotgun (WGS) entry which is preliminary data.</text>
</comment>
<dbReference type="Proteomes" id="UP000615446">
    <property type="component" value="Unassembled WGS sequence"/>
</dbReference>
<proteinExistence type="predicted"/>
<protein>
    <submittedName>
        <fullName evidence="1">Uncharacterized protein</fullName>
    </submittedName>
</protein>
<evidence type="ECO:0000313" key="2">
    <source>
        <dbReference type="Proteomes" id="UP000615446"/>
    </source>
</evidence>